<evidence type="ECO:0000313" key="1">
    <source>
        <dbReference type="EMBL" id="JAD20970.1"/>
    </source>
</evidence>
<proteinExistence type="predicted"/>
<organism evidence="1">
    <name type="scientific">Arundo donax</name>
    <name type="common">Giant reed</name>
    <name type="synonym">Donax arundinaceus</name>
    <dbReference type="NCBI Taxonomy" id="35708"/>
    <lineage>
        <taxon>Eukaryota</taxon>
        <taxon>Viridiplantae</taxon>
        <taxon>Streptophyta</taxon>
        <taxon>Embryophyta</taxon>
        <taxon>Tracheophyta</taxon>
        <taxon>Spermatophyta</taxon>
        <taxon>Magnoliopsida</taxon>
        <taxon>Liliopsida</taxon>
        <taxon>Poales</taxon>
        <taxon>Poaceae</taxon>
        <taxon>PACMAD clade</taxon>
        <taxon>Arundinoideae</taxon>
        <taxon>Arundineae</taxon>
        <taxon>Arundo</taxon>
    </lineage>
</organism>
<name>A0A0A8Y794_ARUDO</name>
<reference evidence="1" key="2">
    <citation type="journal article" date="2015" name="Data Brief">
        <title>Shoot transcriptome of the giant reed, Arundo donax.</title>
        <authorList>
            <person name="Barrero R.A."/>
            <person name="Guerrero F.D."/>
            <person name="Moolhuijzen P."/>
            <person name="Goolsby J.A."/>
            <person name="Tidwell J."/>
            <person name="Bellgard S.E."/>
            <person name="Bellgard M.I."/>
        </authorList>
    </citation>
    <scope>NUCLEOTIDE SEQUENCE</scope>
    <source>
        <tissue evidence="1">Shoot tissue taken approximately 20 cm above the soil surface</tissue>
    </source>
</reference>
<reference evidence="1" key="1">
    <citation type="submission" date="2014-09" db="EMBL/GenBank/DDBJ databases">
        <authorList>
            <person name="Magalhaes I.L.F."/>
            <person name="Oliveira U."/>
            <person name="Santos F.R."/>
            <person name="Vidigal T.H.D.A."/>
            <person name="Brescovit A.D."/>
            <person name="Santos A.J."/>
        </authorList>
    </citation>
    <scope>NUCLEOTIDE SEQUENCE</scope>
    <source>
        <tissue evidence="1">Shoot tissue taken approximately 20 cm above the soil surface</tissue>
    </source>
</reference>
<accession>A0A0A8Y794</accession>
<protein>
    <submittedName>
        <fullName evidence="1">Uncharacterized protein</fullName>
    </submittedName>
</protein>
<dbReference type="EMBL" id="GBRH01276925">
    <property type="protein sequence ID" value="JAD20970.1"/>
    <property type="molecule type" value="Transcribed_RNA"/>
</dbReference>
<sequence>MRQSYKGQK</sequence>